<dbReference type="EMBL" id="FNGS01000002">
    <property type="protein sequence ID" value="SDL54393.1"/>
    <property type="molecule type" value="Genomic_DNA"/>
</dbReference>
<feature type="signal peptide" evidence="1">
    <location>
        <begin position="1"/>
        <end position="18"/>
    </location>
</feature>
<dbReference type="Pfam" id="PF18962">
    <property type="entry name" value="Por_Secre_tail"/>
    <property type="match status" value="1"/>
</dbReference>
<dbReference type="InterPro" id="IPR013783">
    <property type="entry name" value="Ig-like_fold"/>
</dbReference>
<dbReference type="RefSeq" id="WP_093198977.1">
    <property type="nucleotide sequence ID" value="NZ_FNGS01000002.1"/>
</dbReference>
<proteinExistence type="predicted"/>
<dbReference type="InterPro" id="IPR026444">
    <property type="entry name" value="Secre_tail"/>
</dbReference>
<feature type="chain" id="PRO_5011713076" evidence="1">
    <location>
        <begin position="19"/>
        <end position="796"/>
    </location>
</feature>
<dbReference type="InterPro" id="IPR030916">
    <property type="entry name" value="ELWxxDGT_rpt"/>
</dbReference>
<evidence type="ECO:0000256" key="1">
    <source>
        <dbReference type="SAM" id="SignalP"/>
    </source>
</evidence>
<dbReference type="STRING" id="563176.SAMN04488090_1170"/>
<dbReference type="AlphaFoldDB" id="A0A1G9KY12"/>
<name>A0A1G9KY12_9BACT</name>
<dbReference type="SUPFAM" id="SSF50998">
    <property type="entry name" value="Quinoprotein alcohol dehydrogenase-like"/>
    <property type="match status" value="1"/>
</dbReference>
<accession>A0A1G9KY12</accession>
<feature type="domain" description="Secretion system C-terminal sorting" evidence="2">
    <location>
        <begin position="723"/>
        <end position="794"/>
    </location>
</feature>
<reference evidence="3 4" key="1">
    <citation type="submission" date="2016-10" db="EMBL/GenBank/DDBJ databases">
        <authorList>
            <person name="de Groot N.N."/>
        </authorList>
    </citation>
    <scope>NUCLEOTIDE SEQUENCE [LARGE SCALE GENOMIC DNA]</scope>
    <source>
        <strain evidence="3 4">DSM 21668</strain>
    </source>
</reference>
<dbReference type="Gene3D" id="2.60.40.10">
    <property type="entry name" value="Immunoglobulins"/>
    <property type="match status" value="1"/>
</dbReference>
<gene>
    <name evidence="3" type="ORF">SAMN04488090_1170</name>
</gene>
<sequence>MKHSALLFLLLFSLTVDAQVSFVKDLAAGASGSTISPGIAQIDGILYFSADDGSTGKELWRSDGSRAGTYVVKDINAAGGSGADNLIVANGKLYFTADDGTGKAFWVSDGTNAGTTKIAGGITVVSGSGRVALVGTTIFFAGVGGGDTELYKLDTGSNTVSLVKNINSGGNSGPTSLYNFNGTLVFGATDGISGVELWKSDGTAGNTVQIKDIRSGTSGSTPLNFIAYNGKVYFTATDGSTGFELWVSDLTSGGTTQVKDIRPGSTSSTPQRFIVYNNLLYFAANDGGGNKLWQTDGTGGNTVKVATSPDDPKNFVVFNSQLFFQGSSTGDAEFWKLNAGACSLVKDLDGASSSTPSNLMVAGNFLYFNATIGTTDTKLYRSDGTTAGTVVVEELSAGDDATVLLGVVNNSLYLVGDNGSTGTELYAVLAPALPPNGTLALNDGNSAVGNGTESGWSFYMYKSNIVFSVKWGASTSAKNIANISLVQGSMTSKTNATANATYAMGRYWNVDVGGTALTENAGLRFYYDPAEKTAAVNAAQSFATTNSVPFAPFKWFKTIGAAYDPATDVTAGGVNGPITELAGTESSISGSLSVVEFSGIPSFSGGSGAAGAGVASPLPVELLFFKAELATNNQVRLSWATAREWNSSHYIVERSRDLQTYAKIGMLDAKGLTSTRQDYYLIDQNPPLGTSYYRLRQVDRDGKEQLYKPVSIVLTESGLPLAVYPNPSKGQFSIRVDDADISRVTIQNTSGQTWAVPFRKAGAQVLESKEKLPPGTYLIEVKNGITSVVHKLLVQE</sequence>
<dbReference type="InterPro" id="IPR011047">
    <property type="entry name" value="Quinoprotein_ADH-like_sf"/>
</dbReference>
<organism evidence="3 4">
    <name type="scientific">Siphonobacter aquaeclarae</name>
    <dbReference type="NCBI Taxonomy" id="563176"/>
    <lineage>
        <taxon>Bacteria</taxon>
        <taxon>Pseudomonadati</taxon>
        <taxon>Bacteroidota</taxon>
        <taxon>Cytophagia</taxon>
        <taxon>Cytophagales</taxon>
        <taxon>Cytophagaceae</taxon>
        <taxon>Siphonobacter</taxon>
    </lineage>
</organism>
<evidence type="ECO:0000313" key="3">
    <source>
        <dbReference type="EMBL" id="SDL54393.1"/>
    </source>
</evidence>
<dbReference type="OrthoDB" id="1489153at2"/>
<dbReference type="Proteomes" id="UP000198901">
    <property type="component" value="Unassembled WGS sequence"/>
</dbReference>
<protein>
    <submittedName>
        <fullName evidence="3">Por secretion system C-terminal sorting domain-containing protein</fullName>
    </submittedName>
</protein>
<evidence type="ECO:0000313" key="4">
    <source>
        <dbReference type="Proteomes" id="UP000198901"/>
    </source>
</evidence>
<keyword evidence="4" id="KW-1185">Reference proteome</keyword>
<dbReference type="NCBIfam" id="TIGR04183">
    <property type="entry name" value="Por_Secre_tail"/>
    <property type="match status" value="1"/>
</dbReference>
<keyword evidence="1" id="KW-0732">Signal</keyword>
<dbReference type="NCBIfam" id="TIGR04534">
    <property type="entry name" value="ELWxxDGT_rpt"/>
    <property type="match status" value="1"/>
</dbReference>
<evidence type="ECO:0000259" key="2">
    <source>
        <dbReference type="Pfam" id="PF18962"/>
    </source>
</evidence>